<feature type="transmembrane region" description="Helical" evidence="5">
    <location>
        <begin position="191"/>
        <end position="213"/>
    </location>
</feature>
<evidence type="ECO:0000256" key="5">
    <source>
        <dbReference type="SAM" id="Phobius"/>
    </source>
</evidence>
<feature type="transmembrane region" description="Helical" evidence="5">
    <location>
        <begin position="272"/>
        <end position="295"/>
    </location>
</feature>
<dbReference type="PROSITE" id="PS50262">
    <property type="entry name" value="G_PROTEIN_RECEP_F1_2"/>
    <property type="match status" value="1"/>
</dbReference>
<accession>A0A812DR32</accession>
<keyword evidence="4 5" id="KW-0472">Membrane</keyword>
<evidence type="ECO:0000256" key="1">
    <source>
        <dbReference type="ARBA" id="ARBA00004370"/>
    </source>
</evidence>
<dbReference type="GO" id="GO:0016020">
    <property type="term" value="C:membrane"/>
    <property type="evidence" value="ECO:0007669"/>
    <property type="project" value="UniProtKB-SubCell"/>
</dbReference>
<dbReference type="Proteomes" id="UP000597762">
    <property type="component" value="Unassembled WGS sequence"/>
</dbReference>
<dbReference type="Gene3D" id="1.20.1070.10">
    <property type="entry name" value="Rhodopsin 7-helix transmembrane proteins"/>
    <property type="match status" value="1"/>
</dbReference>
<keyword evidence="8" id="KW-1185">Reference proteome</keyword>
<sequence>MEGSHDQTEFNVSSPSAIGDRLDFLVIVSALLSVTTVLLNLLTGVTLLWNRSHYTTTFLLAIGNLALSNLLYGCVGLPIRSQLISTGNRWNYSFASCLSIMTLTDIFEDVSTLSLVLVNLDCTVLLMSPHQYRTGLFRCLMATFSASAWAVPMIVELYLHVKDWNNMKDIYTSLSDVCVGIITKYLKVLGITFTTLLAFPLVMFFIFLQYVKLTKIYTSSPYGAADPTDMLTSLLWLDIVIAVSRFFGGLLVVACLLVGATSRFLAANPFPTSLYIGALWMKKASFGLPMLLWLFSKTIRRSVKQLVHGDTTYFASPYPDSHLSHYNQG</sequence>
<feature type="domain" description="G-protein coupled receptors family 1 profile" evidence="6">
    <location>
        <begin position="39"/>
        <end position="213"/>
    </location>
</feature>
<dbReference type="InterPro" id="IPR017452">
    <property type="entry name" value="GPCR_Rhodpsn_7TM"/>
</dbReference>
<evidence type="ECO:0000313" key="7">
    <source>
        <dbReference type="EMBL" id="CAE1309028.1"/>
    </source>
</evidence>
<comment type="caution">
    <text evidence="7">The sequence shown here is derived from an EMBL/GenBank/DDBJ whole genome shotgun (WGS) entry which is preliminary data.</text>
</comment>
<dbReference type="CDD" id="cd00637">
    <property type="entry name" value="7tm_classA_rhodopsin-like"/>
    <property type="match status" value="1"/>
</dbReference>
<protein>
    <recommendedName>
        <fullName evidence="6">G-protein coupled receptors family 1 profile domain-containing protein</fullName>
    </recommendedName>
</protein>
<dbReference type="SUPFAM" id="SSF81321">
    <property type="entry name" value="Family A G protein-coupled receptor-like"/>
    <property type="match status" value="1"/>
</dbReference>
<feature type="transmembrane region" description="Helical" evidence="5">
    <location>
        <begin position="24"/>
        <end position="49"/>
    </location>
</feature>
<keyword evidence="2 5" id="KW-0812">Transmembrane</keyword>
<name>A0A812DR32_ACAPH</name>
<proteinExistence type="predicted"/>
<dbReference type="AlphaFoldDB" id="A0A812DR32"/>
<keyword evidence="3 5" id="KW-1133">Transmembrane helix</keyword>
<dbReference type="EMBL" id="CAHIKZ030004248">
    <property type="protein sequence ID" value="CAE1309028.1"/>
    <property type="molecule type" value="Genomic_DNA"/>
</dbReference>
<gene>
    <name evidence="7" type="ORF">SPHA_60825</name>
</gene>
<reference evidence="7" key="1">
    <citation type="submission" date="2021-01" db="EMBL/GenBank/DDBJ databases">
        <authorList>
            <person name="Li R."/>
            <person name="Bekaert M."/>
        </authorList>
    </citation>
    <scope>NUCLEOTIDE SEQUENCE</scope>
    <source>
        <strain evidence="7">Farmed</strain>
    </source>
</reference>
<evidence type="ECO:0000256" key="4">
    <source>
        <dbReference type="ARBA" id="ARBA00023136"/>
    </source>
</evidence>
<comment type="subcellular location">
    <subcellularLocation>
        <location evidence="1">Membrane</location>
    </subcellularLocation>
</comment>
<evidence type="ECO:0000256" key="3">
    <source>
        <dbReference type="ARBA" id="ARBA00022989"/>
    </source>
</evidence>
<evidence type="ECO:0000256" key="2">
    <source>
        <dbReference type="ARBA" id="ARBA00022692"/>
    </source>
</evidence>
<organism evidence="7 8">
    <name type="scientific">Acanthosepion pharaonis</name>
    <name type="common">Pharaoh cuttlefish</name>
    <name type="synonym">Sepia pharaonis</name>
    <dbReference type="NCBI Taxonomy" id="158019"/>
    <lineage>
        <taxon>Eukaryota</taxon>
        <taxon>Metazoa</taxon>
        <taxon>Spiralia</taxon>
        <taxon>Lophotrochozoa</taxon>
        <taxon>Mollusca</taxon>
        <taxon>Cephalopoda</taxon>
        <taxon>Coleoidea</taxon>
        <taxon>Decapodiformes</taxon>
        <taxon>Sepiida</taxon>
        <taxon>Sepiina</taxon>
        <taxon>Sepiidae</taxon>
        <taxon>Acanthosepion</taxon>
    </lineage>
</organism>
<evidence type="ECO:0000313" key="8">
    <source>
        <dbReference type="Proteomes" id="UP000597762"/>
    </source>
</evidence>
<feature type="transmembrane region" description="Helical" evidence="5">
    <location>
        <begin position="139"/>
        <end position="159"/>
    </location>
</feature>
<evidence type="ECO:0000259" key="6">
    <source>
        <dbReference type="PROSITE" id="PS50262"/>
    </source>
</evidence>
<feature type="transmembrane region" description="Helical" evidence="5">
    <location>
        <begin position="58"/>
        <end position="79"/>
    </location>
</feature>
<feature type="transmembrane region" description="Helical" evidence="5">
    <location>
        <begin position="234"/>
        <end position="260"/>
    </location>
</feature>